<feature type="region of interest" description="Disordered" evidence="1">
    <location>
        <begin position="22"/>
        <end position="69"/>
    </location>
</feature>
<protein>
    <submittedName>
        <fullName evidence="3">Uncharacterized protein</fullName>
    </submittedName>
</protein>
<dbReference type="STRING" id="316056.RPC_2805"/>
<evidence type="ECO:0000256" key="2">
    <source>
        <dbReference type="SAM" id="SignalP"/>
    </source>
</evidence>
<dbReference type="AlphaFoldDB" id="Q213T3"/>
<feature type="signal peptide" evidence="2">
    <location>
        <begin position="1"/>
        <end position="21"/>
    </location>
</feature>
<reference evidence="3" key="1">
    <citation type="submission" date="2006-03" db="EMBL/GenBank/DDBJ databases">
        <title>Complete sequence of Rhodopseudomonas palustris BisB18.</title>
        <authorList>
            <consortium name="US DOE Joint Genome Institute"/>
            <person name="Copeland A."/>
            <person name="Lucas S."/>
            <person name="Lapidus A."/>
            <person name="Barry K."/>
            <person name="Detter J.C."/>
            <person name="Glavina del Rio T."/>
            <person name="Hammon N."/>
            <person name="Israni S."/>
            <person name="Dalin E."/>
            <person name="Tice H."/>
            <person name="Pitluck S."/>
            <person name="Chain P."/>
            <person name="Malfatti S."/>
            <person name="Shin M."/>
            <person name="Vergez L."/>
            <person name="Schmutz J."/>
            <person name="Larimer F."/>
            <person name="Land M."/>
            <person name="Hauser L."/>
            <person name="Pelletier D.A."/>
            <person name="Kyrpides N."/>
            <person name="Anderson I."/>
            <person name="Oda Y."/>
            <person name="Harwood C.S."/>
            <person name="Richardson P."/>
        </authorList>
    </citation>
    <scope>NUCLEOTIDE SEQUENCE [LARGE SCALE GENOMIC DNA]</scope>
    <source>
        <strain evidence="3">BisB18</strain>
    </source>
</reference>
<dbReference type="HOGENOM" id="CLU_177031_0_0_5"/>
<name>Q213T3_RHOPB</name>
<evidence type="ECO:0000313" key="3">
    <source>
        <dbReference type="EMBL" id="ABD88353.1"/>
    </source>
</evidence>
<keyword evidence="2" id="KW-0732">Signal</keyword>
<dbReference type="OrthoDB" id="8241354at2"/>
<gene>
    <name evidence="3" type="ordered locus">RPC_2805</name>
</gene>
<feature type="chain" id="PRO_5004199553" evidence="2">
    <location>
        <begin position="22"/>
        <end position="85"/>
    </location>
</feature>
<proteinExistence type="predicted"/>
<feature type="compositionally biased region" description="Polar residues" evidence="1">
    <location>
        <begin position="22"/>
        <end position="42"/>
    </location>
</feature>
<dbReference type="EMBL" id="CP000301">
    <property type="protein sequence ID" value="ABD88353.1"/>
    <property type="molecule type" value="Genomic_DNA"/>
</dbReference>
<evidence type="ECO:0000256" key="1">
    <source>
        <dbReference type="SAM" id="MobiDB-lite"/>
    </source>
</evidence>
<organism evidence="3">
    <name type="scientific">Rhodopseudomonas palustris (strain BisB18)</name>
    <dbReference type="NCBI Taxonomy" id="316056"/>
    <lineage>
        <taxon>Bacteria</taxon>
        <taxon>Pseudomonadati</taxon>
        <taxon>Pseudomonadota</taxon>
        <taxon>Alphaproteobacteria</taxon>
        <taxon>Hyphomicrobiales</taxon>
        <taxon>Nitrobacteraceae</taxon>
        <taxon>Rhodopseudomonas</taxon>
    </lineage>
</organism>
<accession>Q213T3</accession>
<sequence>MRRLITSTAAVLVLLGSAAFAQTGTRTAPTTPSGTPNVSSDQKMIGTAPVGHRQPRLDPSLPDPTTRDPADVALDRQLRSICRGC</sequence>
<dbReference type="RefSeq" id="WP_011473249.1">
    <property type="nucleotide sequence ID" value="NC_007925.1"/>
</dbReference>
<dbReference type="KEGG" id="rpc:RPC_2805"/>